<dbReference type="CDD" id="cd04792">
    <property type="entry name" value="LanM-like"/>
    <property type="match status" value="1"/>
</dbReference>
<evidence type="ECO:0000313" key="4">
    <source>
        <dbReference type="Proteomes" id="UP000316443"/>
    </source>
</evidence>
<proteinExistence type="predicted"/>
<dbReference type="GO" id="GO:0005975">
    <property type="term" value="P:carbohydrate metabolic process"/>
    <property type="evidence" value="ECO:0007669"/>
    <property type="project" value="InterPro"/>
</dbReference>
<name>A0A551YHG2_MICAE</name>
<feature type="domain" description="Lantibiotic biosynthesis protein dehydration" evidence="2">
    <location>
        <begin position="234"/>
        <end position="632"/>
    </location>
</feature>
<keyword evidence="1" id="KW-0862">Zinc</keyword>
<dbReference type="Proteomes" id="UP000316443">
    <property type="component" value="Unassembled WGS sequence"/>
</dbReference>
<evidence type="ECO:0000256" key="1">
    <source>
        <dbReference type="PIRSR" id="PIRSR607822-1"/>
    </source>
</evidence>
<dbReference type="PRINTS" id="PR01950">
    <property type="entry name" value="LANCSUPER"/>
</dbReference>
<dbReference type="PIRSF" id="PIRSF037228">
    <property type="entry name" value="Lant_mod_RumM"/>
    <property type="match status" value="1"/>
</dbReference>
<gene>
    <name evidence="3" type="primary">lanM</name>
    <name evidence="3" type="ORF">EWV85_04205</name>
</gene>
<dbReference type="GO" id="GO:0031179">
    <property type="term" value="P:peptide modification"/>
    <property type="evidence" value="ECO:0007669"/>
    <property type="project" value="InterPro"/>
</dbReference>
<keyword evidence="1" id="KW-0479">Metal-binding</keyword>
<dbReference type="Pfam" id="PF05147">
    <property type="entry name" value="LANC_like"/>
    <property type="match status" value="1"/>
</dbReference>
<dbReference type="SUPFAM" id="SSF158745">
    <property type="entry name" value="LanC-like"/>
    <property type="match status" value="1"/>
</dbReference>
<feature type="binding site" evidence="1">
    <location>
        <position position="985"/>
    </location>
    <ligand>
        <name>Zn(2+)</name>
        <dbReference type="ChEBI" id="CHEBI:29105"/>
    </ligand>
</feature>
<evidence type="ECO:0000313" key="3">
    <source>
        <dbReference type="EMBL" id="TRT60410.1"/>
    </source>
</evidence>
<dbReference type="Pfam" id="PF13575">
    <property type="entry name" value="DUF4135"/>
    <property type="match status" value="1"/>
</dbReference>
<dbReference type="EMBL" id="SFCA01000050">
    <property type="protein sequence ID" value="TRT60410.1"/>
    <property type="molecule type" value="Genomic_DNA"/>
</dbReference>
<protein>
    <submittedName>
        <fullName evidence="3">Type 2 lantipeptide synthetase LanM</fullName>
    </submittedName>
</protein>
<dbReference type="AlphaFoldDB" id="A0A551YHG2"/>
<organism evidence="3 4">
    <name type="scientific">Microcystis aeruginosa Ma_QC_C_20070703_M131</name>
    <dbReference type="NCBI Taxonomy" id="2486263"/>
    <lineage>
        <taxon>Bacteria</taxon>
        <taxon>Bacillati</taxon>
        <taxon>Cyanobacteriota</taxon>
        <taxon>Cyanophyceae</taxon>
        <taxon>Oscillatoriophycideae</taxon>
        <taxon>Chroococcales</taxon>
        <taxon>Microcystaceae</taxon>
        <taxon>Microcystis</taxon>
    </lineage>
</organism>
<dbReference type="InterPro" id="IPR017146">
    <property type="entry name" value="Lanti_2_LanM"/>
</dbReference>
<evidence type="ECO:0000259" key="2">
    <source>
        <dbReference type="Pfam" id="PF13575"/>
    </source>
</evidence>
<feature type="binding site" evidence="1">
    <location>
        <position position="1030"/>
    </location>
    <ligand>
        <name>Zn(2+)</name>
        <dbReference type="ChEBI" id="CHEBI:29105"/>
    </ligand>
</feature>
<dbReference type="InterPro" id="IPR025410">
    <property type="entry name" value="Lant_dehyd"/>
</dbReference>
<dbReference type="Gene3D" id="1.50.10.10">
    <property type="match status" value="1"/>
</dbReference>
<comment type="caution">
    <text evidence="3">The sequence shown here is derived from an EMBL/GenBank/DDBJ whole genome shotgun (WGS) entry which is preliminary data.</text>
</comment>
<sequence>MSAIPSDLKPELAKIVCQATFISERLSHQTTSTISSPFNEEIANIRLNHWCKVSASGDWDKFYKRLEWNGWERDAVLRVLGTELEPETHSLPSWALTLAEIIETVAQLTQENLEPLPRDSNDPKPFEDVFLPLVLVGRQKLLARLGVESLSDENLPLKRLEESAYLSLEQGLYQRLFYLLVKTLDFEFSHSRPLGKNLLNLIIPNNKTTSGNKKYLAFVDKLLSDGFLGFFQQYPVLGRFIATTIDFWVESTAEFLERLENDLLEIKGECSQINDSIDSKISENQLGKIKEIKPDLSDLHHQGRSVIVLTFASGLKLVYKPKTMGVDIAFNQLLSWLNQQLENLESSAQSPLKILRILDKQTYGWSEYIEQKPCQDTADAKRFYLQAGRLLCLLYFLGANDFHHENLIAYGDQLVMIDLETIMHHEAKWMEDSEDETAGEAAMNQLSDSVLRTALLPTWEFNIDTSVAYDVSGLGSIDIQPMPVPFPVWKSINTDDMYLAQEKIDRPLQANVPMLNSQPLYPNDYLKELITGFEQVYRFLIEQKENLLAANGPLSPFQTQVVRFLFRSTKVYGAVLNKTRGAEFLKHGLEWSIEADILSRAFLNSKNKPQAWPILEMELQAISLGDVPYFSAATVSDDLNLGDEQTIPEYFKGSCFNQVEQRLKRMNETDLAQQSRIIQLAFQSKITGSFSSERSKIESKNQEEITKTLLTGEQFVTKAIEIAQEIEDQGIIGSDGSLSWISLAFVPKAERFQLQPLGESFYDGNCGVAVFFAALARVTGDSKFEKLSLKSLQSLQSFLQNADAEAIKIFADNFGIGGGVGLGAIIYCLVKIRQFLDLPHLSQEAQKVAQFMSQEIIDKDTNFDIVKGAAGTVLSLLALYQDTGTAFVLDKAQACGQHLLKFCDLRYNEKSDTYKPLTGFSHGAAGIAYALLRLYEVTQDSAYSRGAQQAIAYENSKFFQEFGNWRQIIPTEEPSAAPVFWSTWCYGAPGIGLGRLGGLSSYKTEEILANIEAALKTTQETPLQQVDHLCCGNLGRCEVMWVAAHTLSNPQWYSAAQELASRVVNRASQTGKYELFADLPTSVFNPCFFQGLSGIGYQFLRLAHPKSLPSVLLWE</sequence>
<dbReference type="InterPro" id="IPR007822">
    <property type="entry name" value="LANC-like"/>
</dbReference>
<accession>A0A551YHG2</accession>
<dbReference type="GO" id="GO:0046872">
    <property type="term" value="F:metal ion binding"/>
    <property type="evidence" value="ECO:0007669"/>
    <property type="project" value="UniProtKB-KW"/>
</dbReference>
<dbReference type="InterPro" id="IPR012341">
    <property type="entry name" value="6hp_glycosidase-like_sf"/>
</dbReference>
<reference evidence="3 4" key="1">
    <citation type="submission" date="2019-01" db="EMBL/GenBank/DDBJ databases">
        <title>Coherence of Microcystis species and biogeography revealed through population genomics.</title>
        <authorList>
            <person name="Perez-Carrascal O.M."/>
            <person name="Terrat Y."/>
            <person name="Giani A."/>
            <person name="Fortin N."/>
            <person name="Tromas N."/>
            <person name="Shapiro B.J."/>
        </authorList>
    </citation>
    <scope>NUCLEOTIDE SEQUENCE [LARGE SCALE GENOMIC DNA]</scope>
    <source>
        <strain evidence="3">Ma_QC_C_20070703_M131</strain>
    </source>
</reference>
<dbReference type="SMART" id="SM01260">
    <property type="entry name" value="LANC_like"/>
    <property type="match status" value="1"/>
</dbReference>
<dbReference type="NCBIfam" id="TIGR03897">
    <property type="entry name" value="lanti_2_LanM"/>
    <property type="match status" value="1"/>
</dbReference>